<dbReference type="Proteomes" id="UP000254496">
    <property type="component" value="Unassembled WGS sequence"/>
</dbReference>
<dbReference type="RefSeq" id="WP_078218107.1">
    <property type="nucleotide sequence ID" value="NZ_MUXZ01000009.1"/>
</dbReference>
<dbReference type="EMBL" id="UGHJ01000001">
    <property type="protein sequence ID" value="STO68971.1"/>
    <property type="molecule type" value="Genomic_DNA"/>
</dbReference>
<sequence length="65" mass="7368">MNKLMSEKLAIQFANKIIENSPTTIFNDSSFNLEDKAKQLSNFISALAKNFESNLSEFNNIPKLD</sequence>
<protein>
    <submittedName>
        <fullName evidence="1">Uncharacterized protein</fullName>
    </submittedName>
</protein>
<evidence type="ECO:0000313" key="4">
    <source>
        <dbReference type="Proteomes" id="UP000254496"/>
    </source>
</evidence>
<reference evidence="3 4" key="1">
    <citation type="submission" date="2018-06" db="EMBL/GenBank/DDBJ databases">
        <authorList>
            <consortium name="Pathogen Informatics"/>
            <person name="Doyle S."/>
        </authorList>
    </citation>
    <scope>NUCLEOTIDE SEQUENCE [LARGE SCALE GENOMIC DNA]</scope>
    <source>
        <strain evidence="1 3">NCTC1659</strain>
        <strain evidence="2 4">NCTC8540</strain>
    </source>
</reference>
<organism evidence="1 3">
    <name type="scientific">Canicola haemoglobinophilus</name>
    <dbReference type="NCBI Taxonomy" id="733"/>
    <lineage>
        <taxon>Bacteria</taxon>
        <taxon>Pseudomonadati</taxon>
        <taxon>Pseudomonadota</taxon>
        <taxon>Gammaproteobacteria</taxon>
        <taxon>Pasteurellales</taxon>
        <taxon>Pasteurellaceae</taxon>
        <taxon>Canicola</taxon>
    </lineage>
</organism>
<keyword evidence="3" id="KW-1185">Reference proteome</keyword>
<dbReference type="EMBL" id="UGHF01000001">
    <property type="protein sequence ID" value="STO60089.1"/>
    <property type="molecule type" value="Genomic_DNA"/>
</dbReference>
<dbReference type="AlphaFoldDB" id="A0A1V4B1Z8"/>
<name>A0A1V4B1Z8_9PAST</name>
<dbReference type="OrthoDB" id="9918513at2"/>
<dbReference type="Proteomes" id="UP000254329">
    <property type="component" value="Unassembled WGS sequence"/>
</dbReference>
<evidence type="ECO:0000313" key="3">
    <source>
        <dbReference type="Proteomes" id="UP000254329"/>
    </source>
</evidence>
<evidence type="ECO:0000313" key="1">
    <source>
        <dbReference type="EMBL" id="STO60089.1"/>
    </source>
</evidence>
<accession>A0A1V4B1Z8</accession>
<gene>
    <name evidence="1" type="ORF">NCTC1659_01361</name>
    <name evidence="2" type="ORF">NCTC8540_01489</name>
</gene>
<proteinExistence type="predicted"/>
<evidence type="ECO:0000313" key="2">
    <source>
        <dbReference type="EMBL" id="STO68971.1"/>
    </source>
</evidence>